<feature type="compositionally biased region" description="Low complexity" evidence="7">
    <location>
        <begin position="756"/>
        <end position="766"/>
    </location>
</feature>
<feature type="compositionally biased region" description="Polar residues" evidence="7">
    <location>
        <begin position="71"/>
        <end position="83"/>
    </location>
</feature>
<dbReference type="PANTHER" id="PTHR10336:SF36">
    <property type="entry name" value="1-PHOSPHATIDYLINOSITOL 4,5-BISPHOSPHATE PHOSPHODIESTERASE BETA-4"/>
    <property type="match status" value="1"/>
</dbReference>
<dbReference type="SMART" id="SM00149">
    <property type="entry name" value="PLCYc"/>
    <property type="match status" value="1"/>
</dbReference>
<dbReference type="InterPro" id="IPR001192">
    <property type="entry name" value="PI-PLC_fam"/>
</dbReference>
<dbReference type="InterPro" id="IPR011992">
    <property type="entry name" value="EF-hand-dom_pair"/>
</dbReference>
<evidence type="ECO:0000256" key="4">
    <source>
        <dbReference type="ARBA" id="ARBA00023098"/>
    </source>
</evidence>
<evidence type="ECO:0000259" key="9">
    <source>
        <dbReference type="PROSITE" id="PS50222"/>
    </source>
</evidence>
<evidence type="ECO:0000313" key="10">
    <source>
        <dbReference type="EMBL" id="KAK0383780.1"/>
    </source>
</evidence>
<evidence type="ECO:0000313" key="11">
    <source>
        <dbReference type="Proteomes" id="UP001175261"/>
    </source>
</evidence>
<feature type="domain" description="EF-hand" evidence="9">
    <location>
        <begin position="402"/>
        <end position="437"/>
    </location>
</feature>
<evidence type="ECO:0000259" key="8">
    <source>
        <dbReference type="PROSITE" id="PS50008"/>
    </source>
</evidence>
<keyword evidence="2 6" id="KW-0378">Hydrolase</keyword>
<dbReference type="Gene3D" id="2.30.29.30">
    <property type="entry name" value="Pleckstrin-homology domain (PH domain)/Phosphotyrosine-binding domain (PTB)"/>
    <property type="match status" value="1"/>
</dbReference>
<keyword evidence="4 6" id="KW-0443">Lipid metabolism</keyword>
<name>A0AA39L4L7_SARSR</name>
<dbReference type="SMART" id="SM00148">
    <property type="entry name" value="PLCXc"/>
    <property type="match status" value="1"/>
</dbReference>
<dbReference type="InterPro" id="IPR000909">
    <property type="entry name" value="PLipase_C_PInositol-sp_X_dom"/>
</dbReference>
<evidence type="ECO:0000256" key="1">
    <source>
        <dbReference type="ARBA" id="ARBA00012368"/>
    </source>
</evidence>
<evidence type="ECO:0000256" key="7">
    <source>
        <dbReference type="SAM" id="MobiDB-lite"/>
    </source>
</evidence>
<dbReference type="PROSITE" id="PS50007">
    <property type="entry name" value="PIPLC_X_DOMAIN"/>
    <property type="match status" value="1"/>
</dbReference>
<dbReference type="InterPro" id="IPR011993">
    <property type="entry name" value="PH-like_dom_sf"/>
</dbReference>
<dbReference type="InterPro" id="IPR037755">
    <property type="entry name" value="Plc1_PH"/>
</dbReference>
<sequence>MLVDNTEPNETNNTVSAFSNMLQYSRSNQTFNALAARPVAPSSLSAISSSSVASSSRQGSPIMTPELATLTTSSSIQASPEQLSTKDDDACPSLFQLPESIVSRKTSSTSLGQSLKTSSQLASETPPVPTPKGGIIRRLSSRASRTISSRRRQSSAAPASRDTSVGPCIFRRRSDSNTTAPPEFAPVTTDSESDTEERDEIASLRIFGLEEVSGESSISQQVPSGAMAGPVIPFFVQQGTRLRKISKKSRSKRISLAYEPETFTLVWDKSRPNKSIHVDEIREIRAGSDVQQYAIDFNIPEAERHGWFSIIYSDPIKRKTKLMHLIADNMSTSAAWISFLEGMLKYRQDMMTSLMSFKPDAVAEYWQRETLKQSLGPRASEEAGELDLSSIKRVCSNLHIYSSQSALEDSFDVCDVRRKAKLNFEEFLAFVRRLNQRRDVQRIVRGVAASPEVGLTFSEFLKFLREIQKEDISDARSWEAVYRTHAGIALNVDLDESVFMTETSFVSFLSSARNGPLEDAPREYKLQHPVSDYFISSSHNTYLLGRQYLGESSVEGYIAALGGGCRCVEVDCWDGSDGQPIVVHGRTLTTSISFSEVMRCINKYAFVCSQEALWISLEVHCNPAQQAIMANTIRETFGPRLVTEALPGHEDTLPSPEELKGRVLIKVKKPREDVPIPEPTGRRRGNSLNSMNSPLSRPSMSDTSSFLGPSQSLPQSPLLSPSQVSRRLVSKSRVNTIAEGEVPDIASISTSTSDNESGSEVGSSRRSANKTVPILGQLGVYCAGLKFRGFDHPDAKSFNHIFSFMETSFARHSQSKEKKMALEIHNMRHLMRVYPDGLRLGSTNFDPIAYWRRGVQMAAVNWQTFDLGMQLNRAMFQGGVDQSGYVLKPPELRGIQVGPYNHDVAVRGKKERSVVAFSIDVLSAQQLMRPANLPANKSMDPYIEVEVFHANDKRGKKDASNSNTHQLDSPLKFQTEVIRENGFNPMFIDGHFNFRVTTQYPELVFVRWSVKLSNDGESYNSKDRSSVATFTAKLCNLKEGYRTLPLLNHTGEQYLFSRLFCKITKQPIVKTMVDVPLATAESGKLNRLGKALGRINTSPRTTLERSYASDKTSMEKSSFES</sequence>
<evidence type="ECO:0000256" key="2">
    <source>
        <dbReference type="ARBA" id="ARBA00022801"/>
    </source>
</evidence>
<dbReference type="InterPro" id="IPR000008">
    <property type="entry name" value="C2_dom"/>
</dbReference>
<keyword evidence="3 6" id="KW-0442">Lipid degradation</keyword>
<dbReference type="GO" id="GO:0004435">
    <property type="term" value="F:phosphatidylinositol-4,5-bisphosphate phospholipase C activity"/>
    <property type="evidence" value="ECO:0007669"/>
    <property type="project" value="UniProtKB-EC"/>
</dbReference>
<dbReference type="CDD" id="cd08598">
    <property type="entry name" value="PI-PLC1c_yeast"/>
    <property type="match status" value="1"/>
</dbReference>
<feature type="region of interest" description="Disordered" evidence="7">
    <location>
        <begin position="71"/>
        <end position="198"/>
    </location>
</feature>
<evidence type="ECO:0000256" key="3">
    <source>
        <dbReference type="ARBA" id="ARBA00022963"/>
    </source>
</evidence>
<dbReference type="GO" id="GO:0048015">
    <property type="term" value="P:phosphatidylinositol-mediated signaling"/>
    <property type="evidence" value="ECO:0007669"/>
    <property type="project" value="TreeGrafter"/>
</dbReference>
<dbReference type="Gene3D" id="1.10.238.10">
    <property type="entry name" value="EF-hand"/>
    <property type="match status" value="1"/>
</dbReference>
<feature type="region of interest" description="Disordered" evidence="7">
    <location>
        <begin position="745"/>
        <end position="768"/>
    </location>
</feature>
<dbReference type="PANTHER" id="PTHR10336">
    <property type="entry name" value="PHOSPHOINOSITIDE-SPECIFIC PHOSPHOLIPASE C FAMILY PROTEIN"/>
    <property type="match status" value="1"/>
</dbReference>
<dbReference type="InterPro" id="IPR002048">
    <property type="entry name" value="EF_hand_dom"/>
</dbReference>
<feature type="compositionally biased region" description="Polar residues" evidence="7">
    <location>
        <begin position="103"/>
        <end position="123"/>
    </location>
</feature>
<dbReference type="SMART" id="SM00239">
    <property type="entry name" value="C2"/>
    <property type="match status" value="1"/>
</dbReference>
<dbReference type="GO" id="GO:0016042">
    <property type="term" value="P:lipid catabolic process"/>
    <property type="evidence" value="ECO:0007669"/>
    <property type="project" value="UniProtKB-KW"/>
</dbReference>
<dbReference type="Pfam" id="PF00388">
    <property type="entry name" value="PI-PLC-X"/>
    <property type="match status" value="1"/>
</dbReference>
<dbReference type="SUPFAM" id="SSF47473">
    <property type="entry name" value="EF-hand"/>
    <property type="match status" value="1"/>
</dbReference>
<feature type="compositionally biased region" description="Polar residues" evidence="7">
    <location>
        <begin position="686"/>
        <end position="708"/>
    </location>
</feature>
<feature type="domain" description="PI-PLC Y-box" evidence="8">
    <location>
        <begin position="775"/>
        <end position="893"/>
    </location>
</feature>
<dbReference type="InterPro" id="IPR035892">
    <property type="entry name" value="C2_domain_sf"/>
</dbReference>
<dbReference type="Gene3D" id="3.20.20.190">
    <property type="entry name" value="Phosphatidylinositol (PI) phosphodiesterase"/>
    <property type="match status" value="2"/>
</dbReference>
<dbReference type="SUPFAM" id="SSF50729">
    <property type="entry name" value="PH domain-like"/>
    <property type="match status" value="1"/>
</dbReference>
<proteinExistence type="predicted"/>
<keyword evidence="11" id="KW-1185">Reference proteome</keyword>
<evidence type="ECO:0000256" key="5">
    <source>
        <dbReference type="ARBA" id="ARBA00023224"/>
    </source>
</evidence>
<dbReference type="CDD" id="cd13360">
    <property type="entry name" value="PH_PLC_fungal"/>
    <property type="match status" value="1"/>
</dbReference>
<protein>
    <recommendedName>
        <fullName evidence="1 6">Phosphoinositide phospholipase C</fullName>
        <ecNumber evidence="1 6">3.1.4.11</ecNumber>
    </recommendedName>
</protein>
<keyword evidence="5" id="KW-0807">Transducer</keyword>
<dbReference type="SUPFAM" id="SSF49562">
    <property type="entry name" value="C2 domain (Calcium/lipid-binding domain, CaLB)"/>
    <property type="match status" value="1"/>
</dbReference>
<feature type="region of interest" description="Disordered" evidence="7">
    <location>
        <begin position="646"/>
        <end position="724"/>
    </location>
</feature>
<comment type="catalytic activity">
    <reaction evidence="6">
        <text>a 1,2-diacyl-sn-glycero-3-phospho-(1D-myo-inositol-4,5-bisphosphate) + H2O = 1D-myo-inositol 1,4,5-trisphosphate + a 1,2-diacyl-sn-glycerol + H(+)</text>
        <dbReference type="Rhea" id="RHEA:33179"/>
        <dbReference type="ChEBI" id="CHEBI:15377"/>
        <dbReference type="ChEBI" id="CHEBI:15378"/>
        <dbReference type="ChEBI" id="CHEBI:17815"/>
        <dbReference type="ChEBI" id="CHEBI:58456"/>
        <dbReference type="ChEBI" id="CHEBI:203600"/>
        <dbReference type="EC" id="3.1.4.11"/>
    </reaction>
</comment>
<dbReference type="PROSITE" id="PS50008">
    <property type="entry name" value="PIPLC_Y_DOMAIN"/>
    <property type="match status" value="1"/>
</dbReference>
<dbReference type="EC" id="3.1.4.11" evidence="1 6"/>
<dbReference type="Proteomes" id="UP001175261">
    <property type="component" value="Unassembled WGS sequence"/>
</dbReference>
<dbReference type="PROSITE" id="PS50222">
    <property type="entry name" value="EF_HAND_2"/>
    <property type="match status" value="1"/>
</dbReference>
<feature type="compositionally biased region" description="Low complexity" evidence="7">
    <location>
        <begin position="709"/>
        <end position="724"/>
    </location>
</feature>
<dbReference type="InterPro" id="IPR001711">
    <property type="entry name" value="PLipase_C_Pinositol-sp_Y"/>
</dbReference>
<evidence type="ECO:0000256" key="6">
    <source>
        <dbReference type="RuleBase" id="RU361133"/>
    </source>
</evidence>
<feature type="compositionally biased region" description="Basic and acidic residues" evidence="7">
    <location>
        <begin position="647"/>
        <end position="661"/>
    </location>
</feature>
<dbReference type="InterPro" id="IPR017946">
    <property type="entry name" value="PLC-like_Pdiesterase_TIM-brl"/>
</dbReference>
<organism evidence="10 11">
    <name type="scientific">Sarocladium strictum</name>
    <name type="common">Black bundle disease fungus</name>
    <name type="synonym">Acremonium strictum</name>
    <dbReference type="NCBI Taxonomy" id="5046"/>
    <lineage>
        <taxon>Eukaryota</taxon>
        <taxon>Fungi</taxon>
        <taxon>Dikarya</taxon>
        <taxon>Ascomycota</taxon>
        <taxon>Pezizomycotina</taxon>
        <taxon>Sordariomycetes</taxon>
        <taxon>Hypocreomycetidae</taxon>
        <taxon>Hypocreales</taxon>
        <taxon>Sarocladiaceae</taxon>
        <taxon>Sarocladium</taxon>
    </lineage>
</organism>
<dbReference type="Pfam" id="PF00387">
    <property type="entry name" value="PI-PLC-Y"/>
    <property type="match status" value="1"/>
</dbReference>
<dbReference type="SUPFAM" id="SSF51695">
    <property type="entry name" value="PLC-like phosphodiesterases"/>
    <property type="match status" value="1"/>
</dbReference>
<dbReference type="Gene3D" id="2.60.40.150">
    <property type="entry name" value="C2 domain"/>
    <property type="match status" value="1"/>
</dbReference>
<reference evidence="10" key="1">
    <citation type="submission" date="2022-10" db="EMBL/GenBank/DDBJ databases">
        <title>Determination and structural analysis of whole genome sequence of Sarocladium strictum F4-1.</title>
        <authorList>
            <person name="Hu L."/>
            <person name="Jiang Y."/>
        </authorList>
    </citation>
    <scope>NUCLEOTIDE SEQUENCE</scope>
    <source>
        <strain evidence="10">F4-1</strain>
    </source>
</reference>
<dbReference type="GO" id="GO:0005509">
    <property type="term" value="F:calcium ion binding"/>
    <property type="evidence" value="ECO:0007669"/>
    <property type="project" value="InterPro"/>
</dbReference>
<accession>A0AA39L4L7</accession>
<gene>
    <name evidence="10" type="ORF">NLU13_9691</name>
</gene>
<feature type="compositionally biased region" description="Low complexity" evidence="7">
    <location>
        <begin position="137"/>
        <end position="147"/>
    </location>
</feature>
<dbReference type="EMBL" id="JAPDFR010000009">
    <property type="protein sequence ID" value="KAK0383780.1"/>
    <property type="molecule type" value="Genomic_DNA"/>
</dbReference>
<dbReference type="FunFam" id="3.20.20.190:FF:000049">
    <property type="entry name" value="Phosphoinositide phospholipase C"/>
    <property type="match status" value="1"/>
</dbReference>
<dbReference type="CDD" id="cd00275">
    <property type="entry name" value="C2_PLC_like"/>
    <property type="match status" value="1"/>
</dbReference>
<feature type="compositionally biased region" description="Basic and acidic residues" evidence="7">
    <location>
        <begin position="1112"/>
        <end position="1121"/>
    </location>
</feature>
<dbReference type="PRINTS" id="PR00390">
    <property type="entry name" value="PHPHLIPASEC"/>
</dbReference>
<comment type="caution">
    <text evidence="10">The sequence shown here is derived from an EMBL/GenBank/DDBJ whole genome shotgun (WGS) entry which is preliminary data.</text>
</comment>
<dbReference type="GO" id="GO:0051209">
    <property type="term" value="P:release of sequestered calcium ion into cytosol"/>
    <property type="evidence" value="ECO:0007669"/>
    <property type="project" value="TreeGrafter"/>
</dbReference>
<dbReference type="AlphaFoldDB" id="A0AA39L4L7"/>
<feature type="region of interest" description="Disordered" evidence="7">
    <location>
        <begin position="1101"/>
        <end position="1121"/>
    </location>
</feature>